<protein>
    <submittedName>
        <fullName evidence="1">Uncharacterized protein</fullName>
    </submittedName>
</protein>
<dbReference type="RefSeq" id="WP_176371504.1">
    <property type="nucleotide sequence ID" value="NZ_JAHQCR010000060.1"/>
</dbReference>
<accession>A0ABS6JW12</accession>
<gene>
    <name evidence="1" type="ORF">KS407_15310</name>
</gene>
<keyword evidence="2" id="KW-1185">Reference proteome</keyword>
<evidence type="ECO:0000313" key="2">
    <source>
        <dbReference type="Proteomes" id="UP000790580"/>
    </source>
</evidence>
<reference evidence="1 2" key="1">
    <citation type="submission" date="2021-06" db="EMBL/GenBank/DDBJ databases">
        <title>Bacillus sp. RD4P76, an endophyte from a halophyte.</title>
        <authorList>
            <person name="Sun J.-Q."/>
        </authorList>
    </citation>
    <scope>NUCLEOTIDE SEQUENCE [LARGE SCALE GENOMIC DNA]</scope>
    <source>
        <strain evidence="1 2">JCM 17098</strain>
    </source>
</reference>
<comment type="caution">
    <text evidence="1">The sequence shown here is derived from an EMBL/GenBank/DDBJ whole genome shotgun (WGS) entry which is preliminary data.</text>
</comment>
<sequence length="192" mass="21896">MAINYKQCPNCNSRNVVNIIYGLPTHEAMKDAEAGKFMLGGCCVEMDSPDYHCNSCGNEWTKNEAIDRAYEKINRVIATVGGYFGPSYHVEIDLEAEEVSWSKSEGEGIWQPPITKPITDAEAKTFMFNLQWADLLNWKKEYPNPGVMDGTHWQVELVREGRNIKKHGDNNYPEGWDMFCTTIKELTGREFS</sequence>
<dbReference type="EMBL" id="JAHQCR010000060">
    <property type="protein sequence ID" value="MBU9722783.1"/>
    <property type="molecule type" value="Genomic_DNA"/>
</dbReference>
<name>A0ABS6JW12_9BACI</name>
<dbReference type="Proteomes" id="UP000790580">
    <property type="component" value="Unassembled WGS sequence"/>
</dbReference>
<proteinExistence type="predicted"/>
<organism evidence="1 2">
    <name type="scientific">Evansella alkalicola</name>
    <dbReference type="NCBI Taxonomy" id="745819"/>
    <lineage>
        <taxon>Bacteria</taxon>
        <taxon>Bacillati</taxon>
        <taxon>Bacillota</taxon>
        <taxon>Bacilli</taxon>
        <taxon>Bacillales</taxon>
        <taxon>Bacillaceae</taxon>
        <taxon>Evansella</taxon>
    </lineage>
</organism>
<evidence type="ECO:0000313" key="1">
    <source>
        <dbReference type="EMBL" id="MBU9722783.1"/>
    </source>
</evidence>